<dbReference type="PANTHER" id="PTHR33643:SF1">
    <property type="entry name" value="UREASE ACCESSORY PROTEIN D"/>
    <property type="match status" value="1"/>
</dbReference>
<dbReference type="RefSeq" id="WP_268601458.1">
    <property type="nucleotide sequence ID" value="NZ_JAMDLV010000006.1"/>
</dbReference>
<evidence type="ECO:0000256" key="2">
    <source>
        <dbReference type="ARBA" id="ARBA00023186"/>
    </source>
</evidence>
<sequence length="274" mass="31292">MRPWTGMLRLAVENRQGRTAAAHAYHQGAYKIARPMYPDNTGQVYYYVMNPGGGYVDGDRYLMELELGEQAHALITTQSSTKIYRTPNQPVLQLTEVILKQGSCLEWLPDPIIAYRDARYEQRTVIRMERSAALISAEMITPGWSPDGMQFSYDELALKTDIYMDGLRVLYDNLKLRPRGRQMLDMGRMDGQTHLGSMFVIGERATPEFIERMCEEIGLDTMPGRIGLSQLIVPGFAVRMLGSSTQQMEKVFGVIINYVRGQWFGKERLALRKY</sequence>
<dbReference type="Proteomes" id="UP001207626">
    <property type="component" value="Unassembled WGS sequence"/>
</dbReference>
<proteinExistence type="inferred from homology"/>
<accession>A0ABT4DVP7</accession>
<organism evidence="4 5">
    <name type="scientific">Paenibacillus apiarius</name>
    <dbReference type="NCBI Taxonomy" id="46240"/>
    <lineage>
        <taxon>Bacteria</taxon>
        <taxon>Bacillati</taxon>
        <taxon>Bacillota</taxon>
        <taxon>Bacilli</taxon>
        <taxon>Bacillales</taxon>
        <taxon>Paenibacillaceae</taxon>
        <taxon>Paenibacillus</taxon>
    </lineage>
</organism>
<keyword evidence="3" id="KW-0996">Nickel insertion</keyword>
<name>A0ABT4DVP7_9BACL</name>
<dbReference type="Pfam" id="PF01774">
    <property type="entry name" value="UreD"/>
    <property type="match status" value="1"/>
</dbReference>
<comment type="subunit">
    <text evidence="3">UreD, UreF and UreG form a complex that acts as a GTP-hydrolysis-dependent molecular chaperone, activating the urease apoprotein by helping to assemble the nickel containing metallocenter of UreC. The UreE protein probably delivers the nickel.</text>
</comment>
<evidence type="ECO:0000256" key="1">
    <source>
        <dbReference type="ARBA" id="ARBA00007177"/>
    </source>
</evidence>
<reference evidence="4 5" key="1">
    <citation type="submission" date="2022-05" db="EMBL/GenBank/DDBJ databases">
        <title>Genome Sequencing of Bee-Associated Microbes.</title>
        <authorList>
            <person name="Dunlap C."/>
        </authorList>
    </citation>
    <scope>NUCLEOTIDE SEQUENCE [LARGE SCALE GENOMIC DNA]</scope>
    <source>
        <strain evidence="4 5">NRRL NRS-1438</strain>
    </source>
</reference>
<dbReference type="EMBL" id="JAMDLW010000023">
    <property type="protein sequence ID" value="MCY9521425.1"/>
    <property type="molecule type" value="Genomic_DNA"/>
</dbReference>
<dbReference type="InterPro" id="IPR002669">
    <property type="entry name" value="UreD"/>
</dbReference>
<evidence type="ECO:0000313" key="4">
    <source>
        <dbReference type="EMBL" id="MCY9521425.1"/>
    </source>
</evidence>
<gene>
    <name evidence="3" type="primary">ureD</name>
    <name evidence="4" type="ORF">M5X09_17415</name>
</gene>
<comment type="function">
    <text evidence="3">Required for maturation of urease via the functional incorporation of the urease nickel metallocenter.</text>
</comment>
<keyword evidence="3" id="KW-0963">Cytoplasm</keyword>
<evidence type="ECO:0000313" key="5">
    <source>
        <dbReference type="Proteomes" id="UP001207626"/>
    </source>
</evidence>
<keyword evidence="2 3" id="KW-0143">Chaperone</keyword>
<dbReference type="PANTHER" id="PTHR33643">
    <property type="entry name" value="UREASE ACCESSORY PROTEIN D"/>
    <property type="match status" value="1"/>
</dbReference>
<comment type="caution">
    <text evidence="4">The sequence shown here is derived from an EMBL/GenBank/DDBJ whole genome shotgun (WGS) entry which is preliminary data.</text>
</comment>
<comment type="subcellular location">
    <subcellularLocation>
        <location evidence="3">Cytoplasm</location>
    </subcellularLocation>
</comment>
<evidence type="ECO:0000256" key="3">
    <source>
        <dbReference type="HAMAP-Rule" id="MF_01384"/>
    </source>
</evidence>
<keyword evidence="5" id="KW-1185">Reference proteome</keyword>
<comment type="similarity">
    <text evidence="1 3">Belongs to the UreD family.</text>
</comment>
<dbReference type="HAMAP" id="MF_01384">
    <property type="entry name" value="UreD"/>
    <property type="match status" value="1"/>
</dbReference>
<protein>
    <recommendedName>
        <fullName evidence="3">Urease accessory protein UreD</fullName>
    </recommendedName>
</protein>